<feature type="signal peptide" evidence="3">
    <location>
        <begin position="1"/>
        <end position="34"/>
    </location>
</feature>
<evidence type="ECO:0000313" key="5">
    <source>
        <dbReference type="Proteomes" id="UP000482800"/>
    </source>
</evidence>
<evidence type="ECO:0000256" key="3">
    <source>
        <dbReference type="SAM" id="SignalP"/>
    </source>
</evidence>
<feature type="region of interest" description="Disordered" evidence="1">
    <location>
        <begin position="73"/>
        <end position="100"/>
    </location>
</feature>
<name>A0A6V8K6C9_9ACTN</name>
<keyword evidence="2" id="KW-0812">Transmembrane</keyword>
<evidence type="ECO:0008006" key="6">
    <source>
        <dbReference type="Google" id="ProtNLM"/>
    </source>
</evidence>
<feature type="transmembrane region" description="Helical" evidence="2">
    <location>
        <begin position="51"/>
        <end position="71"/>
    </location>
</feature>
<protein>
    <recommendedName>
        <fullName evidence="6">Gram-positive cocci surface proteins LPxTG domain-containing protein</fullName>
    </recommendedName>
</protein>
<accession>A0A6V8K6C9</accession>
<dbReference type="AlphaFoldDB" id="A0A6V8K6C9"/>
<evidence type="ECO:0000256" key="2">
    <source>
        <dbReference type="SAM" id="Phobius"/>
    </source>
</evidence>
<feature type="chain" id="PRO_5039709569" description="Gram-positive cocci surface proteins LPxTG domain-containing protein" evidence="3">
    <location>
        <begin position="35"/>
        <end position="100"/>
    </location>
</feature>
<sequence length="100" mass="9946">MNGRGNTMGNRLISRLAVLAIAVFAIVAPPAAAAAAVPGTASPASGGHGDMLFIAGAGLVMLVAVGALAAAQSRGGTRRRARRERPTRATIPGCSGDPWV</sequence>
<evidence type="ECO:0000313" key="4">
    <source>
        <dbReference type="EMBL" id="GFJ77307.1"/>
    </source>
</evidence>
<comment type="caution">
    <text evidence="4">The sequence shown here is derived from an EMBL/GenBank/DDBJ whole genome shotgun (WGS) entry which is preliminary data.</text>
</comment>
<keyword evidence="2" id="KW-1133">Transmembrane helix</keyword>
<reference evidence="4 5" key="1">
    <citation type="submission" date="2020-03" db="EMBL/GenBank/DDBJ databases">
        <title>Whole genome shotgun sequence of Phytohabitans houttuyneae NBRC 108639.</title>
        <authorList>
            <person name="Komaki H."/>
            <person name="Tamura T."/>
        </authorList>
    </citation>
    <scope>NUCLEOTIDE SEQUENCE [LARGE SCALE GENOMIC DNA]</scope>
    <source>
        <strain evidence="4 5">NBRC 108639</strain>
    </source>
</reference>
<reference evidence="4 5" key="2">
    <citation type="submission" date="2020-03" db="EMBL/GenBank/DDBJ databases">
        <authorList>
            <person name="Ichikawa N."/>
            <person name="Kimura A."/>
            <person name="Kitahashi Y."/>
            <person name="Uohara A."/>
        </authorList>
    </citation>
    <scope>NUCLEOTIDE SEQUENCE [LARGE SCALE GENOMIC DNA]</scope>
    <source>
        <strain evidence="4 5">NBRC 108639</strain>
    </source>
</reference>
<gene>
    <name evidence="4" type="ORF">Phou_014870</name>
</gene>
<dbReference type="Proteomes" id="UP000482800">
    <property type="component" value="Unassembled WGS sequence"/>
</dbReference>
<proteinExistence type="predicted"/>
<feature type="compositionally biased region" description="Basic residues" evidence="1">
    <location>
        <begin position="76"/>
        <end position="85"/>
    </location>
</feature>
<keyword evidence="5" id="KW-1185">Reference proteome</keyword>
<organism evidence="4 5">
    <name type="scientific">Phytohabitans houttuyneae</name>
    <dbReference type="NCBI Taxonomy" id="1076126"/>
    <lineage>
        <taxon>Bacteria</taxon>
        <taxon>Bacillati</taxon>
        <taxon>Actinomycetota</taxon>
        <taxon>Actinomycetes</taxon>
        <taxon>Micromonosporales</taxon>
        <taxon>Micromonosporaceae</taxon>
    </lineage>
</organism>
<keyword evidence="3" id="KW-0732">Signal</keyword>
<keyword evidence="2" id="KW-0472">Membrane</keyword>
<evidence type="ECO:0000256" key="1">
    <source>
        <dbReference type="SAM" id="MobiDB-lite"/>
    </source>
</evidence>
<dbReference type="EMBL" id="BLPF01000001">
    <property type="protein sequence ID" value="GFJ77307.1"/>
    <property type="molecule type" value="Genomic_DNA"/>
</dbReference>